<proteinExistence type="predicted"/>
<evidence type="ECO:0000256" key="1">
    <source>
        <dbReference type="SAM" id="MobiDB-lite"/>
    </source>
</evidence>
<dbReference type="Proteomes" id="UP000325313">
    <property type="component" value="Unassembled WGS sequence"/>
</dbReference>
<evidence type="ECO:0000313" key="5">
    <source>
        <dbReference type="Proteomes" id="UP000325313"/>
    </source>
</evidence>
<feature type="region of interest" description="Disordered" evidence="1">
    <location>
        <begin position="1"/>
        <end position="128"/>
    </location>
</feature>
<feature type="compositionally biased region" description="Polar residues" evidence="1">
    <location>
        <begin position="28"/>
        <end position="39"/>
    </location>
</feature>
<evidence type="ECO:0000313" key="4">
    <source>
        <dbReference type="Proteomes" id="UP000324748"/>
    </source>
</evidence>
<reference evidence="4 5" key="1">
    <citation type="submission" date="2019-05" db="EMBL/GenBank/DDBJ databases">
        <title>Emergence of the Ug99 lineage of the wheat stem rust pathogen through somatic hybridization.</title>
        <authorList>
            <person name="Li F."/>
            <person name="Upadhyaya N.M."/>
            <person name="Sperschneider J."/>
            <person name="Matny O."/>
            <person name="Nguyen-Phuc H."/>
            <person name="Mago R."/>
            <person name="Raley C."/>
            <person name="Miller M.E."/>
            <person name="Silverstein K.A.T."/>
            <person name="Henningsen E."/>
            <person name="Hirsch C.D."/>
            <person name="Visser B."/>
            <person name="Pretorius Z.A."/>
            <person name="Steffenson B.J."/>
            <person name="Schwessinger B."/>
            <person name="Dodds P.N."/>
            <person name="Figueroa M."/>
        </authorList>
    </citation>
    <scope>NUCLEOTIDE SEQUENCE [LARGE SCALE GENOMIC DNA]</scope>
    <source>
        <strain evidence="3">21-0</strain>
        <strain evidence="2 5">Ug99</strain>
    </source>
</reference>
<feature type="region of interest" description="Disordered" evidence="1">
    <location>
        <begin position="151"/>
        <end position="180"/>
    </location>
</feature>
<protein>
    <submittedName>
        <fullName evidence="3">Uncharacterized protein</fullName>
    </submittedName>
</protein>
<feature type="compositionally biased region" description="Polar residues" evidence="1">
    <location>
        <begin position="64"/>
        <end position="76"/>
    </location>
</feature>
<sequence length="311" mass="35305">MAMAYRRHSNAGPNWNRNSTFPPAATNRAPSPSFNQRSIPSSLLPLKPSVSRSPSLSVTRPTSEKSLLYQSTSNAEEASPYSIPPVAEEPCDQQEDQTRSQERPKEKTRTKEDTLGKGKEPALVRNRPVYHANRQAVASSYSIAFVSEEPYKNQEQARSEEGSREKTSTKEDHSGKGKKEPAIVRTRPIFHANLEEAKKYHENRLKNSASTGKKRPISCEEILSRYCDQFNFQLPILEVIRCKEKTRKRVFLRIKRRLVGIGEGQTTFEAILAAYDDTVLYLFKGDSQLKQQLLQPNESIEWSQMKTTQSS</sequence>
<comment type="caution">
    <text evidence="3">The sequence shown here is derived from an EMBL/GenBank/DDBJ whole genome shotgun (WGS) entry which is preliminary data.</text>
</comment>
<accession>A0A5B0P4Y4</accession>
<dbReference type="OrthoDB" id="2501918at2759"/>
<feature type="compositionally biased region" description="Low complexity" evidence="1">
    <location>
        <begin position="40"/>
        <end position="61"/>
    </location>
</feature>
<dbReference type="EMBL" id="VDEP01000511">
    <property type="protein sequence ID" value="KAA1065320.1"/>
    <property type="molecule type" value="Genomic_DNA"/>
</dbReference>
<dbReference type="EMBL" id="VSWC01000079">
    <property type="protein sequence ID" value="KAA1095019.1"/>
    <property type="molecule type" value="Genomic_DNA"/>
</dbReference>
<name>A0A5B0P4Y4_PUCGR</name>
<feature type="compositionally biased region" description="Polar residues" evidence="1">
    <location>
        <begin position="11"/>
        <end position="21"/>
    </location>
</feature>
<organism evidence="3 4">
    <name type="scientific">Puccinia graminis f. sp. tritici</name>
    <dbReference type="NCBI Taxonomy" id="56615"/>
    <lineage>
        <taxon>Eukaryota</taxon>
        <taxon>Fungi</taxon>
        <taxon>Dikarya</taxon>
        <taxon>Basidiomycota</taxon>
        <taxon>Pucciniomycotina</taxon>
        <taxon>Pucciniomycetes</taxon>
        <taxon>Pucciniales</taxon>
        <taxon>Pucciniaceae</taxon>
        <taxon>Puccinia</taxon>
    </lineage>
</organism>
<gene>
    <name evidence="3" type="ORF">PGT21_034611</name>
    <name evidence="2" type="ORF">PGTUg99_022711</name>
</gene>
<dbReference type="AlphaFoldDB" id="A0A5B0P4Y4"/>
<evidence type="ECO:0000313" key="2">
    <source>
        <dbReference type="EMBL" id="KAA1065320.1"/>
    </source>
</evidence>
<dbReference type="Proteomes" id="UP000324748">
    <property type="component" value="Unassembled WGS sequence"/>
</dbReference>
<evidence type="ECO:0000313" key="3">
    <source>
        <dbReference type="EMBL" id="KAA1095019.1"/>
    </source>
</evidence>
<feature type="compositionally biased region" description="Basic and acidic residues" evidence="1">
    <location>
        <begin position="96"/>
        <end position="122"/>
    </location>
</feature>
<keyword evidence="4" id="KW-1185">Reference proteome</keyword>